<proteinExistence type="predicted"/>
<organism evidence="1 2">
    <name type="scientific">phage Lak_Megaphage_RVC_AP1_GC26</name>
    <dbReference type="NCBI Taxonomy" id="3109224"/>
    <lineage>
        <taxon>Viruses</taxon>
        <taxon>Duplodnaviria</taxon>
        <taxon>Heunggongvirae</taxon>
        <taxon>Uroviricota</taxon>
        <taxon>Caudoviricetes</taxon>
        <taxon>Caudoviricetes code 15 clade</taxon>
    </lineage>
</organism>
<name>A0ABZ0Z6X6_9CAUD</name>
<dbReference type="Proteomes" id="UP001346559">
    <property type="component" value="Segment"/>
</dbReference>
<reference evidence="1 2" key="1">
    <citation type="submission" date="2023-11" db="EMBL/GenBank/DDBJ databases">
        <authorList>
            <person name="Cook R."/>
            <person name="Crisci M."/>
            <person name="Pye H."/>
            <person name="Adriaenssens E."/>
            <person name="Santini J."/>
        </authorList>
    </citation>
    <scope>NUCLEOTIDE SEQUENCE [LARGE SCALE GENOMIC DNA]</scope>
    <source>
        <strain evidence="1">Lak_Megaphage_RVC_AP1_GC26</strain>
    </source>
</reference>
<evidence type="ECO:0000313" key="2">
    <source>
        <dbReference type="Proteomes" id="UP001346559"/>
    </source>
</evidence>
<accession>A0ABZ0Z6X6</accession>
<keyword evidence="2" id="KW-1185">Reference proteome</keyword>
<dbReference type="EMBL" id="OR769218">
    <property type="protein sequence ID" value="WQJ54431.1"/>
    <property type="molecule type" value="Genomic_DNA"/>
</dbReference>
<evidence type="ECO:0000313" key="1">
    <source>
        <dbReference type="EMBL" id="WQJ54431.1"/>
    </source>
</evidence>
<sequence>MVNDDIINFIDDVYIDKDEVIKNIQKYNYNNLFYLIHSEMLYLYFDYVKDVVIHKLYLNDNIDIKNEFNIELTNDLINFYIPNIDVLKTCVLYNYNIDDSTLNSVYNKVKIYKLNNLNNDNSK</sequence>
<protein>
    <submittedName>
        <fullName evidence="1">Uncharacterized protein</fullName>
    </submittedName>
</protein>